<dbReference type="EMBL" id="CP001344">
    <property type="protein sequence ID" value="ACL45454.1"/>
    <property type="molecule type" value="Genomic_DNA"/>
</dbReference>
<gene>
    <name evidence="1" type="ordered locus">Cyan7425_3126</name>
</gene>
<dbReference type="AlphaFoldDB" id="B8HMY5"/>
<dbReference type="HOGENOM" id="CLU_3117001_0_0_3"/>
<proteinExistence type="predicted"/>
<evidence type="ECO:0000313" key="1">
    <source>
        <dbReference type="EMBL" id="ACL45454.1"/>
    </source>
</evidence>
<organism evidence="1">
    <name type="scientific">Cyanothece sp. (strain PCC 7425 / ATCC 29141)</name>
    <dbReference type="NCBI Taxonomy" id="395961"/>
    <lineage>
        <taxon>Bacteria</taxon>
        <taxon>Bacillati</taxon>
        <taxon>Cyanobacteriota</taxon>
        <taxon>Cyanophyceae</taxon>
        <taxon>Gomontiellales</taxon>
        <taxon>Cyanothecaceae</taxon>
        <taxon>Cyanothece</taxon>
    </lineage>
</organism>
<dbReference type="KEGG" id="cyn:Cyan7425_3126"/>
<sequence length="50" mass="5699">MENEAIDYLLPATWNAIQSALYQLERNNPELAKQFLSSAQRTLGRVIHPS</sequence>
<protein>
    <submittedName>
        <fullName evidence="1">Uncharacterized protein</fullName>
    </submittedName>
</protein>
<accession>B8HMY5</accession>
<reference evidence="1" key="1">
    <citation type="submission" date="2009-01" db="EMBL/GenBank/DDBJ databases">
        <title>Complete sequence of chromosome Cyanothece sp. PCC 7425.</title>
        <authorList>
            <consortium name="US DOE Joint Genome Institute"/>
            <person name="Lucas S."/>
            <person name="Copeland A."/>
            <person name="Lapidus A."/>
            <person name="Glavina del Rio T."/>
            <person name="Dalin E."/>
            <person name="Tice H."/>
            <person name="Bruce D."/>
            <person name="Goodwin L."/>
            <person name="Pitluck S."/>
            <person name="Sims D."/>
            <person name="Meineke L."/>
            <person name="Brettin T."/>
            <person name="Detter J.C."/>
            <person name="Han C."/>
            <person name="Larimer F."/>
            <person name="Land M."/>
            <person name="Hauser L."/>
            <person name="Kyrpides N."/>
            <person name="Ovchinnikova G."/>
            <person name="Liberton M."/>
            <person name="Stoeckel J."/>
            <person name="Banerjee A."/>
            <person name="Singh A."/>
            <person name="Page L."/>
            <person name="Sato H."/>
            <person name="Zhao L."/>
            <person name="Sherman L."/>
            <person name="Pakrasi H."/>
            <person name="Richardson P."/>
        </authorList>
    </citation>
    <scope>NUCLEOTIDE SEQUENCE</scope>
    <source>
        <strain evidence="1">PCC 7425</strain>
    </source>
</reference>
<dbReference type="STRING" id="395961.Cyan7425_3126"/>
<name>B8HMY5_CYAP4</name>